<sequence>QLQRDSLRVHIPVLTVHRNRRDRNLDLQILRCIADPETVLYAAIQMLHRKHFSFDRST</sequence>
<dbReference type="PaxDb" id="7159-AAEL014351-PA"/>
<accession>Q16GJ9</accession>
<dbReference type="Proteomes" id="UP000682892">
    <property type="component" value="Unassembled WGS sequence"/>
</dbReference>
<evidence type="ECO:0000313" key="1">
    <source>
        <dbReference type="EMBL" id="EAT33376.1"/>
    </source>
</evidence>
<gene>
    <name evidence="1" type="ORF">AaeL_AAEL014351</name>
</gene>
<dbReference type="HOGENOM" id="CLU_2984827_0_0_1"/>
<reference evidence="1" key="1">
    <citation type="submission" date="2005-10" db="EMBL/GenBank/DDBJ databases">
        <authorList>
            <person name="Loftus B.J."/>
            <person name="Nene V.M."/>
            <person name="Hannick L.I."/>
            <person name="Bidwell S."/>
            <person name="Haas B."/>
            <person name="Amedeo P."/>
            <person name="Orvis J."/>
            <person name="Wortman J.R."/>
            <person name="White O.R."/>
            <person name="Salzberg S."/>
            <person name="Shumway M."/>
            <person name="Koo H."/>
            <person name="Zhao Y."/>
            <person name="Holmes M."/>
            <person name="Miller J."/>
            <person name="Schatz M."/>
            <person name="Pop M."/>
            <person name="Pai G."/>
            <person name="Utterback T."/>
            <person name="Rogers Y.-H."/>
            <person name="Kravitz S."/>
            <person name="Fraser C.M."/>
        </authorList>
    </citation>
    <scope>NUCLEOTIDE SEQUENCE</scope>
    <source>
        <strain evidence="1">Liverpool</strain>
    </source>
</reference>
<reference evidence="1" key="3">
    <citation type="submission" date="2012-09" db="EMBL/GenBank/DDBJ databases">
        <authorList>
            <consortium name="VectorBase"/>
        </authorList>
    </citation>
    <scope>NUCLEOTIDE SEQUENCE</scope>
    <source>
        <strain evidence="1">Liverpool</strain>
    </source>
</reference>
<evidence type="ECO:0000313" key="2">
    <source>
        <dbReference type="Proteomes" id="UP000682892"/>
    </source>
</evidence>
<name>Q16GJ9_AEDAE</name>
<protein>
    <submittedName>
        <fullName evidence="1">AAEL014351-PA</fullName>
    </submittedName>
</protein>
<reference evidence="1" key="2">
    <citation type="journal article" date="2007" name="Science">
        <title>Genome sequence of Aedes aegypti, a major arbovirus vector.</title>
        <authorList>
            <person name="Nene V."/>
            <person name="Wortman J.R."/>
            <person name="Lawson D."/>
            <person name="Haas B."/>
            <person name="Kodira C."/>
            <person name="Tu Z.J."/>
            <person name="Loftus B."/>
            <person name="Xi Z."/>
            <person name="Megy K."/>
            <person name="Grabherr M."/>
            <person name="Ren Q."/>
            <person name="Zdobnov E.M."/>
            <person name="Lobo N.F."/>
            <person name="Campbell K.S."/>
            <person name="Brown S.E."/>
            <person name="Bonaldo M.F."/>
            <person name="Zhu J."/>
            <person name="Sinkins S.P."/>
            <person name="Hogenkamp D.G."/>
            <person name="Amedeo P."/>
            <person name="Arensburger P."/>
            <person name="Atkinson P.W."/>
            <person name="Bidwell S."/>
            <person name="Biedler J."/>
            <person name="Birney E."/>
            <person name="Bruggner R.V."/>
            <person name="Costas J."/>
            <person name="Coy M.R."/>
            <person name="Crabtree J."/>
            <person name="Crawford M."/>
            <person name="Debruyn B."/>
            <person name="Decaprio D."/>
            <person name="Eiglmeier K."/>
            <person name="Eisenstadt E."/>
            <person name="El-Dorry H."/>
            <person name="Gelbart W.M."/>
            <person name="Gomes S.L."/>
            <person name="Hammond M."/>
            <person name="Hannick L.I."/>
            <person name="Hogan J.R."/>
            <person name="Holmes M.H."/>
            <person name="Jaffe D."/>
            <person name="Johnston J.S."/>
            <person name="Kennedy R.C."/>
            <person name="Koo H."/>
            <person name="Kravitz S."/>
            <person name="Kriventseva E.V."/>
            <person name="Kulp D."/>
            <person name="Labutti K."/>
            <person name="Lee E."/>
            <person name="Li S."/>
            <person name="Lovin D.D."/>
            <person name="Mao C."/>
            <person name="Mauceli E."/>
            <person name="Menck C.F."/>
            <person name="Miller J.R."/>
            <person name="Montgomery P."/>
            <person name="Mori A."/>
            <person name="Nascimento A.L."/>
            <person name="Naveira H.F."/>
            <person name="Nusbaum C."/>
            <person name="O'leary S."/>
            <person name="Orvis J."/>
            <person name="Pertea M."/>
            <person name="Quesneville H."/>
            <person name="Reidenbach K.R."/>
            <person name="Rogers Y.H."/>
            <person name="Roth C.W."/>
            <person name="Schneider J.R."/>
            <person name="Schatz M."/>
            <person name="Shumway M."/>
            <person name="Stanke M."/>
            <person name="Stinson E.O."/>
            <person name="Tubio J.M."/>
            <person name="Vanzee J.P."/>
            <person name="Verjovski-Almeida S."/>
            <person name="Werner D."/>
            <person name="White O."/>
            <person name="Wyder S."/>
            <person name="Zeng Q."/>
            <person name="Zhao Q."/>
            <person name="Zhao Y."/>
            <person name="Hill C.A."/>
            <person name="Raikhel A.S."/>
            <person name="Soares M.B."/>
            <person name="Knudson D.L."/>
            <person name="Lee N.H."/>
            <person name="Galagan J."/>
            <person name="Salzberg S.L."/>
            <person name="Paulsen I.T."/>
            <person name="Dimopoulos G."/>
            <person name="Collins F.H."/>
            <person name="Birren B."/>
            <person name="Fraser-Liggett C.M."/>
            <person name="Severson D.W."/>
        </authorList>
    </citation>
    <scope>NUCLEOTIDE SEQUENCE [LARGE SCALE GENOMIC DNA]</scope>
    <source>
        <strain evidence="1">Liverpool</strain>
    </source>
</reference>
<proteinExistence type="predicted"/>
<feature type="non-terminal residue" evidence="1">
    <location>
        <position position="1"/>
    </location>
</feature>
<dbReference type="AlphaFoldDB" id="Q16GJ9"/>
<dbReference type="EMBL" id="CH478268">
    <property type="protein sequence ID" value="EAT33376.1"/>
    <property type="molecule type" value="Genomic_DNA"/>
</dbReference>
<organism evidence="1 2">
    <name type="scientific">Aedes aegypti</name>
    <name type="common">Yellowfever mosquito</name>
    <name type="synonym">Culex aegypti</name>
    <dbReference type="NCBI Taxonomy" id="7159"/>
    <lineage>
        <taxon>Eukaryota</taxon>
        <taxon>Metazoa</taxon>
        <taxon>Ecdysozoa</taxon>
        <taxon>Arthropoda</taxon>
        <taxon>Hexapoda</taxon>
        <taxon>Insecta</taxon>
        <taxon>Pterygota</taxon>
        <taxon>Neoptera</taxon>
        <taxon>Endopterygota</taxon>
        <taxon>Diptera</taxon>
        <taxon>Nematocera</taxon>
        <taxon>Culicoidea</taxon>
        <taxon>Culicidae</taxon>
        <taxon>Culicinae</taxon>
        <taxon>Aedini</taxon>
        <taxon>Aedes</taxon>
        <taxon>Stegomyia</taxon>
    </lineage>
</organism>